<organism evidence="13 14">
    <name type="scientific">Quercus lobata</name>
    <name type="common">Valley oak</name>
    <dbReference type="NCBI Taxonomy" id="97700"/>
    <lineage>
        <taxon>Eukaryota</taxon>
        <taxon>Viridiplantae</taxon>
        <taxon>Streptophyta</taxon>
        <taxon>Embryophyta</taxon>
        <taxon>Tracheophyta</taxon>
        <taxon>Spermatophyta</taxon>
        <taxon>Magnoliopsida</taxon>
        <taxon>eudicotyledons</taxon>
        <taxon>Gunneridae</taxon>
        <taxon>Pentapetalae</taxon>
        <taxon>rosids</taxon>
        <taxon>fabids</taxon>
        <taxon>Fagales</taxon>
        <taxon>Fagaceae</taxon>
        <taxon>Quercus</taxon>
    </lineage>
</organism>
<evidence type="ECO:0000256" key="4">
    <source>
        <dbReference type="ARBA" id="ARBA00022692"/>
    </source>
</evidence>
<keyword evidence="14" id="KW-1185">Reference proteome</keyword>
<name>A0A7N2LVB2_QUELO</name>
<evidence type="ECO:0000256" key="3">
    <source>
        <dbReference type="ARBA" id="ARBA00022448"/>
    </source>
</evidence>
<feature type="transmembrane region" description="Helical" evidence="11">
    <location>
        <begin position="19"/>
        <end position="44"/>
    </location>
</feature>
<evidence type="ECO:0000256" key="9">
    <source>
        <dbReference type="ARBA" id="ARBA00023136"/>
    </source>
</evidence>
<keyword evidence="8 11" id="KW-1133">Transmembrane helix</keyword>
<proteinExistence type="inferred from homology"/>
<dbReference type="GO" id="GO:0005337">
    <property type="term" value="F:nucleoside transmembrane transporter activity"/>
    <property type="evidence" value="ECO:0007669"/>
    <property type="project" value="InterPro"/>
</dbReference>
<dbReference type="GO" id="GO:0005886">
    <property type="term" value="C:plasma membrane"/>
    <property type="evidence" value="ECO:0007669"/>
    <property type="project" value="TreeGrafter"/>
</dbReference>
<dbReference type="InterPro" id="IPR002259">
    <property type="entry name" value="Eqnu_transpt"/>
</dbReference>
<keyword evidence="5" id="KW-0479">Metal-binding</keyword>
<dbReference type="Proteomes" id="UP000594261">
    <property type="component" value="Chromosome 5"/>
</dbReference>
<protein>
    <recommendedName>
        <fullName evidence="12">GRF-type domain-containing protein</fullName>
    </recommendedName>
</protein>
<keyword evidence="7" id="KW-0862">Zinc</keyword>
<keyword evidence="4 11" id="KW-0812">Transmembrane</keyword>
<dbReference type="Gramene" id="QL05p080890:mrna">
    <property type="protein sequence ID" value="QL05p080890:mrna"/>
    <property type="gene ID" value="QL05p080890"/>
</dbReference>
<evidence type="ECO:0000256" key="7">
    <source>
        <dbReference type="ARBA" id="ARBA00022833"/>
    </source>
</evidence>
<reference evidence="13 14" key="1">
    <citation type="journal article" date="2016" name="G3 (Bethesda)">
        <title>First Draft Assembly and Annotation of the Genome of a California Endemic Oak Quercus lobata Nee (Fagaceae).</title>
        <authorList>
            <person name="Sork V.L."/>
            <person name="Fitz-Gibbon S.T."/>
            <person name="Puiu D."/>
            <person name="Crepeau M."/>
            <person name="Gugger P.F."/>
            <person name="Sherman R."/>
            <person name="Stevens K."/>
            <person name="Langley C.H."/>
            <person name="Pellegrini M."/>
            <person name="Salzberg S.L."/>
        </authorList>
    </citation>
    <scope>NUCLEOTIDE SEQUENCE [LARGE SCALE GENOMIC DNA]</scope>
    <source>
        <strain evidence="13 14">cv. SW786</strain>
    </source>
</reference>
<keyword evidence="6 10" id="KW-0863">Zinc-finger</keyword>
<evidence type="ECO:0000256" key="1">
    <source>
        <dbReference type="ARBA" id="ARBA00004141"/>
    </source>
</evidence>
<accession>A0A7N2LVB2</accession>
<evidence type="ECO:0000256" key="11">
    <source>
        <dbReference type="SAM" id="Phobius"/>
    </source>
</evidence>
<evidence type="ECO:0000256" key="10">
    <source>
        <dbReference type="PROSITE-ProRule" id="PRU01343"/>
    </source>
</evidence>
<keyword evidence="9 11" id="KW-0472">Membrane</keyword>
<dbReference type="GO" id="GO:0008270">
    <property type="term" value="F:zinc ion binding"/>
    <property type="evidence" value="ECO:0007669"/>
    <property type="project" value="UniProtKB-KW"/>
</dbReference>
<reference evidence="13" key="2">
    <citation type="submission" date="2021-01" db="UniProtKB">
        <authorList>
            <consortium name="EnsemblPlants"/>
        </authorList>
    </citation>
    <scope>IDENTIFICATION</scope>
</reference>
<feature type="transmembrane region" description="Helical" evidence="11">
    <location>
        <begin position="325"/>
        <end position="344"/>
    </location>
</feature>
<keyword evidence="3" id="KW-0813">Transport</keyword>
<dbReference type="PANTHER" id="PTHR10332:SF38">
    <property type="entry name" value="EQUILIBRATIVE NUCLEOTIDE TRANSPORTER 3-RELATED"/>
    <property type="match status" value="1"/>
</dbReference>
<sequence length="357" mass="39720">MTIVDKSEPQTGLEGKYKAVAVCWILGLGSLMSWNSMLTIGDYYYKLFPLNHPSRVLTLVYQPFAFLTMALLAYNESKINTRWRNLIGYSLFFASNVMLIVLDLATSGKGGVGPYIGICAIVGSFGVADANVQGGMVRDLSFMHPELIQSFLAGLAASGTLTSVMRVITKTAFEKSDNGLRKGAMNMPCRARRFTTMSEGSASSYNSNYRGHVCDMNQCVLRTSLQLHNFGRRFYGCRHWKPGSDEHCKSFKWLDGIPCRRGAETASIVIAKFTRLEAEAAMAKNNEMEARAMIADLLHRERVAKRSAEKAKVSLRMANARARKYQVALLMSWLAIVVFIIFSLGNRDVGLRQMCLP</sequence>
<evidence type="ECO:0000313" key="13">
    <source>
        <dbReference type="EnsemblPlants" id="QL05p080890:mrna"/>
    </source>
</evidence>
<dbReference type="PANTHER" id="PTHR10332">
    <property type="entry name" value="EQUILIBRATIVE NUCLEOSIDE TRANSPORTER"/>
    <property type="match status" value="1"/>
</dbReference>
<evidence type="ECO:0000259" key="12">
    <source>
        <dbReference type="PROSITE" id="PS51999"/>
    </source>
</evidence>
<dbReference type="PROSITE" id="PS51999">
    <property type="entry name" value="ZF_GRF"/>
    <property type="match status" value="1"/>
</dbReference>
<evidence type="ECO:0000256" key="2">
    <source>
        <dbReference type="ARBA" id="ARBA00007965"/>
    </source>
</evidence>
<comment type="similarity">
    <text evidence="2">Belongs to the SLC29A/ENT transporter (TC 2.A.57) family.</text>
</comment>
<comment type="subcellular location">
    <subcellularLocation>
        <location evidence="1">Membrane</location>
        <topology evidence="1">Multi-pass membrane protein</topology>
    </subcellularLocation>
</comment>
<evidence type="ECO:0000313" key="14">
    <source>
        <dbReference type="Proteomes" id="UP000594261"/>
    </source>
</evidence>
<evidence type="ECO:0000256" key="8">
    <source>
        <dbReference type="ARBA" id="ARBA00022989"/>
    </source>
</evidence>
<dbReference type="AlphaFoldDB" id="A0A7N2LVB2"/>
<dbReference type="EMBL" id="LRBV02000005">
    <property type="status" value="NOT_ANNOTATED_CDS"/>
    <property type="molecule type" value="Genomic_DNA"/>
</dbReference>
<dbReference type="InParanoid" id="A0A7N2LVB2"/>
<evidence type="ECO:0000256" key="5">
    <source>
        <dbReference type="ARBA" id="ARBA00022723"/>
    </source>
</evidence>
<feature type="transmembrane region" description="Helical" evidence="11">
    <location>
        <begin position="56"/>
        <end position="74"/>
    </location>
</feature>
<evidence type="ECO:0000256" key="6">
    <source>
        <dbReference type="ARBA" id="ARBA00022771"/>
    </source>
</evidence>
<dbReference type="EnsemblPlants" id="QL05p080890:mrna">
    <property type="protein sequence ID" value="QL05p080890:mrna"/>
    <property type="gene ID" value="QL05p080890"/>
</dbReference>
<dbReference type="InterPro" id="IPR010666">
    <property type="entry name" value="Znf_GRF"/>
</dbReference>
<feature type="domain" description="GRF-type" evidence="12">
    <location>
        <begin position="214"/>
        <end position="257"/>
    </location>
</feature>
<feature type="transmembrane region" description="Helical" evidence="11">
    <location>
        <begin position="112"/>
        <end position="128"/>
    </location>
</feature>
<feature type="transmembrane region" description="Helical" evidence="11">
    <location>
        <begin position="86"/>
        <end position="105"/>
    </location>
</feature>